<dbReference type="Proteomes" id="UP001549098">
    <property type="component" value="Unassembled WGS sequence"/>
</dbReference>
<dbReference type="EMBL" id="JBEPLV010000002">
    <property type="protein sequence ID" value="MET3545095.1"/>
    <property type="molecule type" value="Genomic_DNA"/>
</dbReference>
<gene>
    <name evidence="1" type="ORF">ABID47_001706</name>
</gene>
<reference evidence="1 2" key="1">
    <citation type="submission" date="2024-06" db="EMBL/GenBank/DDBJ databases">
        <title>Genomic Encyclopedia of Type Strains, Phase IV (KMG-IV): sequencing the most valuable type-strain genomes for metagenomic binning, comparative biology and taxonomic classification.</title>
        <authorList>
            <person name="Goeker M."/>
        </authorList>
    </citation>
    <scope>NUCLEOTIDE SEQUENCE [LARGE SCALE GENOMIC DNA]</scope>
    <source>
        <strain evidence="1 2">DSM 17253</strain>
    </source>
</reference>
<protein>
    <submittedName>
        <fullName evidence="1">Uncharacterized protein</fullName>
    </submittedName>
</protein>
<name>A0ABV2F021_9BACL</name>
<accession>A0ABV2F021</accession>
<comment type="caution">
    <text evidence="1">The sequence shown here is derived from an EMBL/GenBank/DDBJ whole genome shotgun (WGS) entry which is preliminary data.</text>
</comment>
<evidence type="ECO:0000313" key="2">
    <source>
        <dbReference type="Proteomes" id="UP001549098"/>
    </source>
</evidence>
<keyword evidence="2" id="KW-1185">Reference proteome</keyword>
<proteinExistence type="predicted"/>
<sequence>MRDDSERVILLRSRAAALQVARSERSTDERMCAGKPAPLLPAASGGVRSLRWLCSTARTRAGKG</sequence>
<organism evidence="1 2">
    <name type="scientific">Paenibacillus favisporus</name>
    <dbReference type="NCBI Taxonomy" id="221028"/>
    <lineage>
        <taxon>Bacteria</taxon>
        <taxon>Bacillati</taxon>
        <taxon>Bacillota</taxon>
        <taxon>Bacilli</taxon>
        <taxon>Bacillales</taxon>
        <taxon>Paenibacillaceae</taxon>
        <taxon>Paenibacillus</taxon>
    </lineage>
</organism>
<evidence type="ECO:0000313" key="1">
    <source>
        <dbReference type="EMBL" id="MET3545095.1"/>
    </source>
</evidence>